<reference evidence="2" key="1">
    <citation type="submission" date="2019-04" db="EMBL/GenBank/DDBJ databases">
        <title>Evolution of Biomass-Degrading Anaerobic Consortia Revealed by Metagenomics.</title>
        <authorList>
            <person name="Peng X."/>
        </authorList>
    </citation>
    <scope>NUCLEOTIDE SEQUENCE</scope>
    <source>
        <strain evidence="2">SIG242</strain>
    </source>
</reference>
<accession>A0A927WGI0</accession>
<name>A0A927WGI0_SELRU</name>
<evidence type="ECO:0000313" key="2">
    <source>
        <dbReference type="EMBL" id="MBE6084336.1"/>
    </source>
</evidence>
<sequence length="76" mass="8289">MNKKGRGGARAGAGRKKKALADKISEGKTDKVTVLPTANLKGIEMPAPKEYLKAPQKNGQENYASYYFYTKTQIPA</sequence>
<evidence type="ECO:0000313" key="3">
    <source>
        <dbReference type="Proteomes" id="UP000772151"/>
    </source>
</evidence>
<protein>
    <submittedName>
        <fullName evidence="2">Uncharacterized protein</fullName>
    </submittedName>
</protein>
<dbReference type="AlphaFoldDB" id="A0A927WGI0"/>
<feature type="region of interest" description="Disordered" evidence="1">
    <location>
        <begin position="1"/>
        <end position="26"/>
    </location>
</feature>
<evidence type="ECO:0000256" key="1">
    <source>
        <dbReference type="SAM" id="MobiDB-lite"/>
    </source>
</evidence>
<organism evidence="2 3">
    <name type="scientific">Selenomonas ruminantium</name>
    <dbReference type="NCBI Taxonomy" id="971"/>
    <lineage>
        <taxon>Bacteria</taxon>
        <taxon>Bacillati</taxon>
        <taxon>Bacillota</taxon>
        <taxon>Negativicutes</taxon>
        <taxon>Selenomonadales</taxon>
        <taxon>Selenomonadaceae</taxon>
        <taxon>Selenomonas</taxon>
    </lineage>
</organism>
<proteinExistence type="predicted"/>
<dbReference type="EMBL" id="SVCA01000002">
    <property type="protein sequence ID" value="MBE6084336.1"/>
    <property type="molecule type" value="Genomic_DNA"/>
</dbReference>
<dbReference type="Proteomes" id="UP000772151">
    <property type="component" value="Unassembled WGS sequence"/>
</dbReference>
<gene>
    <name evidence="2" type="ORF">E7203_02500</name>
</gene>
<comment type="caution">
    <text evidence="2">The sequence shown here is derived from an EMBL/GenBank/DDBJ whole genome shotgun (WGS) entry which is preliminary data.</text>
</comment>
<feature type="compositionally biased region" description="Basic residues" evidence="1">
    <location>
        <begin position="1"/>
        <end position="18"/>
    </location>
</feature>
<dbReference type="RefSeq" id="WP_303668351.1">
    <property type="nucleotide sequence ID" value="NZ_SVCA01000002.1"/>
</dbReference>